<proteinExistence type="inferred from homology"/>
<dbReference type="FunFam" id="1.10.3370.10:FF:000001">
    <property type="entry name" value="Preprotein translocase subunit SecY"/>
    <property type="match status" value="1"/>
</dbReference>
<feature type="transmembrane region" description="Helical" evidence="10">
    <location>
        <begin position="299"/>
        <end position="323"/>
    </location>
</feature>
<comment type="subunit">
    <text evidence="10">Component of the Sec protein translocase complex. Heterotrimer consisting of SecY, SecE and SecG subunits. The heterotrimers can form oligomers, although 1 heterotrimer is thought to be able to translocate proteins. Interacts with the ribosome. Interacts with SecDF, and other proteins may be involved. Interacts with SecA.</text>
</comment>
<dbReference type="InterPro" id="IPR030659">
    <property type="entry name" value="SecY_CS"/>
</dbReference>
<keyword evidence="15" id="KW-1185">Reference proteome</keyword>
<dbReference type="SUPFAM" id="SSF103491">
    <property type="entry name" value="Preprotein translocase SecY subunit"/>
    <property type="match status" value="1"/>
</dbReference>
<feature type="transmembrane region" description="Helical" evidence="10">
    <location>
        <begin position="173"/>
        <end position="192"/>
    </location>
</feature>
<evidence type="ECO:0000256" key="2">
    <source>
        <dbReference type="ARBA" id="ARBA00005751"/>
    </source>
</evidence>
<evidence type="ECO:0000256" key="9">
    <source>
        <dbReference type="ARBA" id="ARBA00039733"/>
    </source>
</evidence>
<dbReference type="InterPro" id="IPR002208">
    <property type="entry name" value="SecY/SEC61-alpha"/>
</dbReference>
<evidence type="ECO:0000256" key="11">
    <source>
        <dbReference type="RuleBase" id="RU000537"/>
    </source>
</evidence>
<feature type="transmembrane region" description="Helical" evidence="10">
    <location>
        <begin position="145"/>
        <end position="166"/>
    </location>
</feature>
<evidence type="ECO:0000256" key="7">
    <source>
        <dbReference type="ARBA" id="ARBA00023010"/>
    </source>
</evidence>
<organism evidence="14 15">
    <name type="scientific">Erysipelothrix larvae</name>
    <dbReference type="NCBI Taxonomy" id="1514105"/>
    <lineage>
        <taxon>Bacteria</taxon>
        <taxon>Bacillati</taxon>
        <taxon>Bacillota</taxon>
        <taxon>Erysipelotrichia</taxon>
        <taxon>Erysipelotrichales</taxon>
        <taxon>Erysipelotrichaceae</taxon>
        <taxon>Erysipelothrix</taxon>
    </lineage>
</organism>
<keyword evidence="7 10" id="KW-0811">Translocation</keyword>
<dbReference type="Pfam" id="PF00344">
    <property type="entry name" value="SecY"/>
    <property type="match status" value="1"/>
</dbReference>
<feature type="transmembrane region" description="Helical" evidence="10">
    <location>
        <begin position="393"/>
        <end position="412"/>
    </location>
</feature>
<dbReference type="EMBL" id="CP013213">
    <property type="protein sequence ID" value="AMC93571.1"/>
    <property type="molecule type" value="Genomic_DNA"/>
</dbReference>
<evidence type="ECO:0000256" key="3">
    <source>
        <dbReference type="ARBA" id="ARBA00022448"/>
    </source>
</evidence>
<feature type="transmembrane region" description="Helical" evidence="10">
    <location>
        <begin position="360"/>
        <end position="381"/>
    </location>
</feature>
<evidence type="ECO:0000256" key="4">
    <source>
        <dbReference type="ARBA" id="ARBA00022692"/>
    </source>
</evidence>
<dbReference type="HAMAP" id="MF_01465">
    <property type="entry name" value="SecY"/>
    <property type="match status" value="1"/>
</dbReference>
<dbReference type="GO" id="GO:0005886">
    <property type="term" value="C:plasma membrane"/>
    <property type="evidence" value="ECO:0007669"/>
    <property type="project" value="UniProtKB-SubCell"/>
</dbReference>
<feature type="transmembrane region" description="Helical" evidence="10">
    <location>
        <begin position="48"/>
        <end position="71"/>
    </location>
</feature>
<gene>
    <name evidence="10" type="primary">secY</name>
    <name evidence="14" type="ORF">AOC36_06105</name>
</gene>
<dbReference type="GO" id="GO:0065002">
    <property type="term" value="P:intracellular protein transmembrane transport"/>
    <property type="evidence" value="ECO:0007669"/>
    <property type="project" value="UniProtKB-UniRule"/>
</dbReference>
<reference evidence="14 15" key="1">
    <citation type="submission" date="2015-10" db="EMBL/GenBank/DDBJ databases">
        <title>Erysipelothrix larvae sp. LV19 isolated from the larval gut of the rhinoceros beetle, Trypoxylus dichotomus.</title>
        <authorList>
            <person name="Lim S."/>
            <person name="Kim B.-C."/>
        </authorList>
    </citation>
    <scope>NUCLEOTIDE SEQUENCE [LARGE SCALE GENOMIC DNA]</scope>
    <source>
        <strain evidence="14 15">LV19</strain>
    </source>
</reference>
<keyword evidence="8 10" id="KW-0472">Membrane</keyword>
<feature type="transmembrane region" description="Helical" evidence="10">
    <location>
        <begin position="18"/>
        <end position="36"/>
    </location>
</feature>
<comment type="similarity">
    <text evidence="2 10 13">Belongs to the SecY/SEC61-alpha family.</text>
</comment>
<evidence type="ECO:0000313" key="15">
    <source>
        <dbReference type="Proteomes" id="UP000063781"/>
    </source>
</evidence>
<name>A0A109UH39_9FIRM</name>
<dbReference type="KEGG" id="erl:AOC36_06105"/>
<dbReference type="Gene3D" id="1.10.3370.10">
    <property type="entry name" value="SecY subunit domain"/>
    <property type="match status" value="1"/>
</dbReference>
<dbReference type="PROSITE" id="PS00755">
    <property type="entry name" value="SECY_1"/>
    <property type="match status" value="1"/>
</dbReference>
<feature type="transmembrane region" description="Helical" evidence="10">
    <location>
        <begin position="116"/>
        <end position="133"/>
    </location>
</feature>
<comment type="function">
    <text evidence="10 11">The central subunit of the protein translocation channel SecYEG. Consists of two halves formed by TMs 1-5 and 6-10. These two domains form a lateral gate at the front which open onto the bilayer between TMs 2 and 7, and are clamped together by SecE at the back. The channel is closed by both a pore ring composed of hydrophobic SecY resides and a short helix (helix 2A) on the extracellular side of the membrane which forms a plug. The plug probably moves laterally to allow the channel to open. The ring and the pore may move independently.</text>
</comment>
<evidence type="ECO:0000256" key="6">
    <source>
        <dbReference type="ARBA" id="ARBA00022989"/>
    </source>
</evidence>
<evidence type="ECO:0000256" key="8">
    <source>
        <dbReference type="ARBA" id="ARBA00023136"/>
    </source>
</evidence>
<dbReference type="STRING" id="1514105.AOC36_06105"/>
<keyword evidence="3 10" id="KW-0813">Transport</keyword>
<dbReference type="AlphaFoldDB" id="A0A109UH39"/>
<evidence type="ECO:0000256" key="10">
    <source>
        <dbReference type="HAMAP-Rule" id="MF_01465"/>
    </source>
</evidence>
<accession>A0A109UH39</accession>
<sequence length="430" mass="47355">MIRFITDLFKNKEIRNRIIFTLTMLAVFRLGTVMTVPNVDRVKLQAGLGSNSILDMMSLLGGGALQTFSIFSMGVGPYINASIIVQLLSMDIIPYLAELAKSGQKGKMQMDRITRYLAIVLAFVQSITLLIAYQNQYGILMDTSAQSYLFMATVMSAGTMFLLWLGDQITTKGVGNGMSLIIFAGIVAHMPTNYANAFTSMVTDNNYSASGIAYFALFVLLNLTIIVLVVFMNQAVRKITIQYSSSSGATRGKNMNHLPLKINSANVIPVIFASAILQAPLVIMSWINQDFWLYKFMNQYLALSTPGGLIAYIVLIIFFTFFYTHLTVDPEKIAENFGKNNSYIPGVRPGKDTKRYITTVLNRITVFGAIFIAFIALLPYLLPIITNGAIPHATAPGGTGIIIVVGVALETVKELQGRLAQRTYSGFFKH</sequence>
<dbReference type="Proteomes" id="UP000063781">
    <property type="component" value="Chromosome"/>
</dbReference>
<evidence type="ECO:0000256" key="12">
    <source>
        <dbReference type="RuleBase" id="RU003484"/>
    </source>
</evidence>
<protein>
    <recommendedName>
        <fullName evidence="9 10">Protein translocase subunit SecY</fullName>
    </recommendedName>
</protein>
<dbReference type="PANTHER" id="PTHR10906">
    <property type="entry name" value="SECY/SEC61-ALPHA FAMILY MEMBER"/>
    <property type="match status" value="1"/>
</dbReference>
<dbReference type="PROSITE" id="PS00756">
    <property type="entry name" value="SECY_2"/>
    <property type="match status" value="1"/>
</dbReference>
<evidence type="ECO:0000256" key="5">
    <source>
        <dbReference type="ARBA" id="ARBA00022927"/>
    </source>
</evidence>
<dbReference type="PIRSF" id="PIRSF004557">
    <property type="entry name" value="SecY"/>
    <property type="match status" value="1"/>
</dbReference>
<feature type="transmembrane region" description="Helical" evidence="10">
    <location>
        <begin position="212"/>
        <end position="232"/>
    </location>
</feature>
<feature type="transmembrane region" description="Helical" evidence="10">
    <location>
        <begin position="265"/>
        <end position="287"/>
    </location>
</feature>
<keyword evidence="10" id="KW-1003">Cell membrane</keyword>
<dbReference type="RefSeq" id="WP_067632469.1">
    <property type="nucleotide sequence ID" value="NZ_CP013213.1"/>
</dbReference>
<keyword evidence="5 10" id="KW-0653">Protein transport</keyword>
<dbReference type="InterPro" id="IPR023201">
    <property type="entry name" value="SecY_dom_sf"/>
</dbReference>
<dbReference type="GO" id="GO:0043952">
    <property type="term" value="P:protein transport by the Sec complex"/>
    <property type="evidence" value="ECO:0007669"/>
    <property type="project" value="UniProtKB-UniRule"/>
</dbReference>
<evidence type="ECO:0000313" key="14">
    <source>
        <dbReference type="EMBL" id="AMC93571.1"/>
    </source>
</evidence>
<keyword evidence="6 10" id="KW-1133">Transmembrane helix</keyword>
<dbReference type="NCBIfam" id="TIGR00967">
    <property type="entry name" value="3a0501s007"/>
    <property type="match status" value="1"/>
</dbReference>
<dbReference type="GO" id="GO:0006605">
    <property type="term" value="P:protein targeting"/>
    <property type="evidence" value="ECO:0007669"/>
    <property type="project" value="UniProtKB-UniRule"/>
</dbReference>
<dbReference type="PRINTS" id="PR00303">
    <property type="entry name" value="SECYTRNLCASE"/>
</dbReference>
<evidence type="ECO:0000256" key="1">
    <source>
        <dbReference type="ARBA" id="ARBA00004141"/>
    </source>
</evidence>
<comment type="subcellular location">
    <subcellularLocation>
        <location evidence="10">Cell membrane</location>
        <topology evidence="10">Multi-pass membrane protein</topology>
    </subcellularLocation>
    <subcellularLocation>
        <location evidence="1 12">Membrane</location>
        <topology evidence="1 12">Multi-pass membrane protein</topology>
    </subcellularLocation>
</comment>
<evidence type="ECO:0000256" key="13">
    <source>
        <dbReference type="RuleBase" id="RU004349"/>
    </source>
</evidence>
<keyword evidence="4 10" id="KW-0812">Transmembrane</keyword>
<dbReference type="InterPro" id="IPR026593">
    <property type="entry name" value="SecY"/>
</dbReference>